<organism evidence="3 4">
    <name type="scientific">Discostella pseudostelligera</name>
    <dbReference type="NCBI Taxonomy" id="259834"/>
    <lineage>
        <taxon>Eukaryota</taxon>
        <taxon>Sar</taxon>
        <taxon>Stramenopiles</taxon>
        <taxon>Ochrophyta</taxon>
        <taxon>Bacillariophyta</taxon>
        <taxon>Coscinodiscophyceae</taxon>
        <taxon>Thalassiosirophycidae</taxon>
        <taxon>Stephanodiscales</taxon>
        <taxon>Stephanodiscaceae</taxon>
        <taxon>Discostella</taxon>
    </lineage>
</organism>
<feature type="compositionally biased region" description="Basic and acidic residues" evidence="1">
    <location>
        <begin position="88"/>
        <end position="101"/>
    </location>
</feature>
<proteinExistence type="predicted"/>
<evidence type="ECO:0000256" key="2">
    <source>
        <dbReference type="SAM" id="Phobius"/>
    </source>
</evidence>
<feature type="region of interest" description="Disordered" evidence="1">
    <location>
        <begin position="88"/>
        <end position="122"/>
    </location>
</feature>
<evidence type="ECO:0000256" key="1">
    <source>
        <dbReference type="SAM" id="MobiDB-lite"/>
    </source>
</evidence>
<reference evidence="3 4" key="1">
    <citation type="submission" date="2024-10" db="EMBL/GenBank/DDBJ databases">
        <title>Updated reference genomes for cyclostephanoid diatoms.</title>
        <authorList>
            <person name="Roberts W.R."/>
            <person name="Alverson A.J."/>
        </authorList>
    </citation>
    <scope>NUCLEOTIDE SEQUENCE [LARGE SCALE GENOMIC DNA]</scope>
    <source>
        <strain evidence="3 4">AJA232-27</strain>
    </source>
</reference>
<evidence type="ECO:0000313" key="4">
    <source>
        <dbReference type="Proteomes" id="UP001530293"/>
    </source>
</evidence>
<keyword evidence="2" id="KW-0472">Membrane</keyword>
<sequence>MPNIFFNEENFVLAFPLIALCSTYAFFKFVPLKFGLPLIAFVSLIVQARAKLIASRSTDEHVDRTIVKDLVSDEDALLARNEAKAEKKQRKVEQKLRERLKAEKKKAASSSKDTGDDDDEGELIAKFAKGSRKTK</sequence>
<dbReference type="Proteomes" id="UP001530293">
    <property type="component" value="Unassembled WGS sequence"/>
</dbReference>
<dbReference type="EMBL" id="JALLBG020000299">
    <property type="protein sequence ID" value="KAL3756622.1"/>
    <property type="molecule type" value="Genomic_DNA"/>
</dbReference>
<keyword evidence="2" id="KW-0812">Transmembrane</keyword>
<comment type="caution">
    <text evidence="3">The sequence shown here is derived from an EMBL/GenBank/DDBJ whole genome shotgun (WGS) entry which is preliminary data.</text>
</comment>
<protein>
    <submittedName>
        <fullName evidence="3">Uncharacterized protein</fullName>
    </submittedName>
</protein>
<keyword evidence="2" id="KW-1133">Transmembrane helix</keyword>
<dbReference type="AlphaFoldDB" id="A0ABD3M359"/>
<accession>A0ABD3M359</accession>
<evidence type="ECO:0000313" key="3">
    <source>
        <dbReference type="EMBL" id="KAL3756622.1"/>
    </source>
</evidence>
<keyword evidence="4" id="KW-1185">Reference proteome</keyword>
<gene>
    <name evidence="3" type="ORF">ACHAWU_002525</name>
</gene>
<feature type="transmembrane region" description="Helical" evidence="2">
    <location>
        <begin position="12"/>
        <end position="30"/>
    </location>
</feature>
<name>A0ABD3M359_9STRA</name>